<evidence type="ECO:0000313" key="10">
    <source>
        <dbReference type="Proteomes" id="UP001187192"/>
    </source>
</evidence>
<dbReference type="InterPro" id="IPR009057">
    <property type="entry name" value="Homeodomain-like_sf"/>
</dbReference>
<evidence type="ECO:0000256" key="3">
    <source>
        <dbReference type="ARBA" id="ARBA00022782"/>
    </source>
</evidence>
<keyword evidence="5" id="KW-0804">Transcription</keyword>
<feature type="compositionally biased region" description="Polar residues" evidence="7">
    <location>
        <begin position="88"/>
        <end position="108"/>
    </location>
</feature>
<keyword evidence="3" id="KW-0221">Differentiation</keyword>
<dbReference type="GO" id="GO:0000976">
    <property type="term" value="F:transcription cis-regulatory region binding"/>
    <property type="evidence" value="ECO:0007669"/>
    <property type="project" value="InterPro"/>
</dbReference>
<dbReference type="InterPro" id="IPR044847">
    <property type="entry name" value="KAN_fam"/>
</dbReference>
<dbReference type="Gene3D" id="1.10.10.60">
    <property type="entry name" value="Homeodomain-like"/>
    <property type="match status" value="1"/>
</dbReference>
<dbReference type="InterPro" id="IPR006447">
    <property type="entry name" value="Myb_dom_plants"/>
</dbReference>
<dbReference type="Pfam" id="PF00249">
    <property type="entry name" value="Myb_DNA-binding"/>
    <property type="match status" value="1"/>
</dbReference>
<dbReference type="SUPFAM" id="SSF46689">
    <property type="entry name" value="Homeodomain-like"/>
    <property type="match status" value="1"/>
</dbReference>
<dbReference type="PANTHER" id="PTHR31496:SF53">
    <property type="entry name" value="MYB-LIKE DOMAIN-CONTAINING PROTEIN"/>
    <property type="match status" value="1"/>
</dbReference>
<evidence type="ECO:0000256" key="7">
    <source>
        <dbReference type="SAM" id="MobiDB-lite"/>
    </source>
</evidence>
<accession>A0AA88A5J6</accession>
<proteinExistence type="predicted"/>
<dbReference type="Proteomes" id="UP001187192">
    <property type="component" value="Unassembled WGS sequence"/>
</dbReference>
<evidence type="ECO:0000259" key="8">
    <source>
        <dbReference type="Pfam" id="PF00249"/>
    </source>
</evidence>
<reference evidence="9" key="1">
    <citation type="submission" date="2023-07" db="EMBL/GenBank/DDBJ databases">
        <title>draft genome sequence of fig (Ficus carica).</title>
        <authorList>
            <person name="Takahashi T."/>
            <person name="Nishimura K."/>
        </authorList>
    </citation>
    <scope>NUCLEOTIDE SEQUENCE</scope>
</reference>
<keyword evidence="10" id="KW-1185">Reference proteome</keyword>
<comment type="caution">
    <text evidence="9">The sequence shown here is derived from an EMBL/GenBank/DDBJ whole genome shotgun (WGS) entry which is preliminary data.</text>
</comment>
<name>A0AA88A5J6_FICCA</name>
<protein>
    <recommendedName>
        <fullName evidence="8">Myb-like domain-containing protein</fullName>
    </recommendedName>
</protein>
<dbReference type="PANTHER" id="PTHR31496">
    <property type="entry name" value="TRANSCRIPTION FACTOR KAN2-RELATED"/>
    <property type="match status" value="1"/>
</dbReference>
<dbReference type="GO" id="GO:0006355">
    <property type="term" value="P:regulation of DNA-templated transcription"/>
    <property type="evidence" value="ECO:0007669"/>
    <property type="project" value="InterPro"/>
</dbReference>
<evidence type="ECO:0000256" key="2">
    <source>
        <dbReference type="ARBA" id="ARBA00022473"/>
    </source>
</evidence>
<evidence type="ECO:0000256" key="1">
    <source>
        <dbReference type="ARBA" id="ARBA00004123"/>
    </source>
</evidence>
<evidence type="ECO:0000256" key="6">
    <source>
        <dbReference type="ARBA" id="ARBA00023242"/>
    </source>
</evidence>
<evidence type="ECO:0000256" key="5">
    <source>
        <dbReference type="ARBA" id="ARBA00023163"/>
    </source>
</evidence>
<comment type="subcellular location">
    <subcellularLocation>
        <location evidence="1">Nucleus</location>
    </subcellularLocation>
</comment>
<gene>
    <name evidence="9" type="ORF">TIFTF001_015287</name>
</gene>
<feature type="domain" description="Myb-like" evidence="8">
    <location>
        <begin position="254"/>
        <end position="303"/>
    </location>
</feature>
<organism evidence="9 10">
    <name type="scientific">Ficus carica</name>
    <name type="common">Common fig</name>
    <dbReference type="NCBI Taxonomy" id="3494"/>
    <lineage>
        <taxon>Eukaryota</taxon>
        <taxon>Viridiplantae</taxon>
        <taxon>Streptophyta</taxon>
        <taxon>Embryophyta</taxon>
        <taxon>Tracheophyta</taxon>
        <taxon>Spermatophyta</taxon>
        <taxon>Magnoliopsida</taxon>
        <taxon>eudicotyledons</taxon>
        <taxon>Gunneridae</taxon>
        <taxon>Pentapetalae</taxon>
        <taxon>rosids</taxon>
        <taxon>fabids</taxon>
        <taxon>Rosales</taxon>
        <taxon>Moraceae</taxon>
        <taxon>Ficeae</taxon>
        <taxon>Ficus</taxon>
    </lineage>
</organism>
<keyword evidence="2" id="KW-0217">Developmental protein</keyword>
<dbReference type="AlphaFoldDB" id="A0AA88A5J6"/>
<dbReference type="FunFam" id="1.10.10.60:FF:000002">
    <property type="entry name" value="Myb family transcription factor"/>
    <property type="match status" value="1"/>
</dbReference>
<keyword evidence="4" id="KW-0805">Transcription regulation</keyword>
<dbReference type="InterPro" id="IPR001005">
    <property type="entry name" value="SANT/Myb"/>
</dbReference>
<keyword evidence="6" id="KW-0539">Nucleus</keyword>
<dbReference type="EMBL" id="BTGU01000022">
    <property type="protein sequence ID" value="GMN46100.1"/>
    <property type="molecule type" value="Genomic_DNA"/>
</dbReference>
<sequence>MPQRNTSTTFQESSRNQIIPDLSLHIRPPNSARSSICTAEDDAGQAESLFDIWRKDEEQGGIIRSSHSDSSAIGAISPLADTELSLANHSATASEAESPWRRSNSLSTREGDHQEAQARFINHGFSMLDVSEKQLTMKNKPIKGIPVYNSFPFPLSLNIDEQRRSMASNKFSFYEMPYSSSCSSSSSSSASFYRPYHHNQFQYLNNHHHHHRNHQYGTITGASNSPDLSNSGGFLRSSRFMPKLQNKRNTRAPRMRWTSSLHARFIHAVELLGGHERATPKSVLELMDVKDLTLAHVKSHLQSSGENWKTLAIRVTRCTRDSMQ</sequence>
<dbReference type="GO" id="GO:0010158">
    <property type="term" value="P:abaxial cell fate specification"/>
    <property type="evidence" value="ECO:0007669"/>
    <property type="project" value="InterPro"/>
</dbReference>
<evidence type="ECO:0000313" key="9">
    <source>
        <dbReference type="EMBL" id="GMN46100.1"/>
    </source>
</evidence>
<dbReference type="NCBIfam" id="TIGR01557">
    <property type="entry name" value="myb_SHAQKYF"/>
    <property type="match status" value="1"/>
</dbReference>
<feature type="region of interest" description="Disordered" evidence="7">
    <location>
        <begin position="88"/>
        <end position="111"/>
    </location>
</feature>
<evidence type="ECO:0000256" key="4">
    <source>
        <dbReference type="ARBA" id="ARBA00023015"/>
    </source>
</evidence>
<dbReference type="GO" id="GO:0005634">
    <property type="term" value="C:nucleus"/>
    <property type="evidence" value="ECO:0007669"/>
    <property type="project" value="UniProtKB-SubCell"/>
</dbReference>